<dbReference type="WBParaSite" id="GPUH_0002344401-mRNA-1">
    <property type="protein sequence ID" value="GPUH_0002344401-mRNA-1"/>
    <property type="gene ID" value="GPUH_0002344401"/>
</dbReference>
<dbReference type="AlphaFoldDB" id="A0A183ER23"/>
<feature type="compositionally biased region" description="Polar residues" evidence="1">
    <location>
        <begin position="1"/>
        <end position="13"/>
    </location>
</feature>
<evidence type="ECO:0000313" key="3">
    <source>
        <dbReference type="Proteomes" id="UP000271098"/>
    </source>
</evidence>
<evidence type="ECO:0000313" key="4">
    <source>
        <dbReference type="WBParaSite" id="GPUH_0002344401-mRNA-1"/>
    </source>
</evidence>
<proteinExistence type="predicted"/>
<dbReference type="EMBL" id="UYRT01097773">
    <property type="protein sequence ID" value="VDN41443.1"/>
    <property type="molecule type" value="Genomic_DNA"/>
</dbReference>
<protein>
    <submittedName>
        <fullName evidence="2 4">Uncharacterized protein</fullName>
    </submittedName>
</protein>
<evidence type="ECO:0000256" key="1">
    <source>
        <dbReference type="SAM" id="MobiDB-lite"/>
    </source>
</evidence>
<sequence length="80" mass="8278">MNVCRTNTSSTLESFDAPSASAMRKKHGAAGDVASKKRKLDSGDAKPSGERDTVAALPCPATQPTHTGYIISATLMPSSV</sequence>
<reference evidence="2 3" key="2">
    <citation type="submission" date="2018-11" db="EMBL/GenBank/DDBJ databases">
        <authorList>
            <consortium name="Pathogen Informatics"/>
        </authorList>
    </citation>
    <scope>NUCLEOTIDE SEQUENCE [LARGE SCALE GENOMIC DNA]</scope>
</reference>
<evidence type="ECO:0000313" key="2">
    <source>
        <dbReference type="EMBL" id="VDN41443.1"/>
    </source>
</evidence>
<feature type="region of interest" description="Disordered" evidence="1">
    <location>
        <begin position="1"/>
        <end position="60"/>
    </location>
</feature>
<gene>
    <name evidence="2" type="ORF">GPUH_LOCUS23414</name>
</gene>
<keyword evidence="3" id="KW-1185">Reference proteome</keyword>
<feature type="compositionally biased region" description="Basic and acidic residues" evidence="1">
    <location>
        <begin position="40"/>
        <end position="53"/>
    </location>
</feature>
<dbReference type="OrthoDB" id="5826551at2759"/>
<name>A0A183ER23_9BILA</name>
<reference evidence="4" key="1">
    <citation type="submission" date="2016-06" db="UniProtKB">
        <authorList>
            <consortium name="WormBaseParasite"/>
        </authorList>
    </citation>
    <scope>IDENTIFICATION</scope>
</reference>
<organism evidence="4">
    <name type="scientific">Gongylonema pulchrum</name>
    <dbReference type="NCBI Taxonomy" id="637853"/>
    <lineage>
        <taxon>Eukaryota</taxon>
        <taxon>Metazoa</taxon>
        <taxon>Ecdysozoa</taxon>
        <taxon>Nematoda</taxon>
        <taxon>Chromadorea</taxon>
        <taxon>Rhabditida</taxon>
        <taxon>Spirurina</taxon>
        <taxon>Spiruromorpha</taxon>
        <taxon>Spiruroidea</taxon>
        <taxon>Gongylonematidae</taxon>
        <taxon>Gongylonema</taxon>
    </lineage>
</organism>
<accession>A0A183ER23</accession>
<dbReference type="Proteomes" id="UP000271098">
    <property type="component" value="Unassembled WGS sequence"/>
</dbReference>